<evidence type="ECO:0000256" key="7">
    <source>
        <dbReference type="ARBA" id="ARBA00023237"/>
    </source>
</evidence>
<evidence type="ECO:0000313" key="13">
    <source>
        <dbReference type="EMBL" id="GEO06457.1"/>
    </source>
</evidence>
<proteinExistence type="inferred from homology"/>
<dbReference type="InterPro" id="IPR036942">
    <property type="entry name" value="Beta-barrel_TonB_sf"/>
</dbReference>
<keyword evidence="6 8" id="KW-0472">Membrane</keyword>
<evidence type="ECO:0000256" key="4">
    <source>
        <dbReference type="ARBA" id="ARBA00022692"/>
    </source>
</evidence>
<comment type="subcellular location">
    <subcellularLocation>
        <location evidence="1 8">Cell outer membrane</location>
        <topology evidence="1 8">Multi-pass membrane protein</topology>
    </subcellularLocation>
</comment>
<feature type="signal peptide" evidence="10">
    <location>
        <begin position="1"/>
        <end position="29"/>
    </location>
</feature>
<evidence type="ECO:0000259" key="11">
    <source>
        <dbReference type="Pfam" id="PF00593"/>
    </source>
</evidence>
<evidence type="ECO:0000256" key="8">
    <source>
        <dbReference type="PROSITE-ProRule" id="PRU01360"/>
    </source>
</evidence>
<dbReference type="InterPro" id="IPR037066">
    <property type="entry name" value="Plug_dom_sf"/>
</dbReference>
<dbReference type="Gene3D" id="2.170.130.10">
    <property type="entry name" value="TonB-dependent receptor, plug domain"/>
    <property type="match status" value="1"/>
</dbReference>
<keyword evidence="3 8" id="KW-1134">Transmembrane beta strand</keyword>
<evidence type="ECO:0000256" key="9">
    <source>
        <dbReference type="RuleBase" id="RU003357"/>
    </source>
</evidence>
<dbReference type="Pfam" id="PF13715">
    <property type="entry name" value="CarbopepD_reg_2"/>
    <property type="match status" value="1"/>
</dbReference>
<dbReference type="InterPro" id="IPR012910">
    <property type="entry name" value="Plug_dom"/>
</dbReference>
<dbReference type="NCBIfam" id="TIGR04056">
    <property type="entry name" value="OMP_RagA_SusC"/>
    <property type="match status" value="1"/>
</dbReference>
<gene>
    <name evidence="13" type="ORF">AAE02nite_41210</name>
</gene>
<dbReference type="PROSITE" id="PS52016">
    <property type="entry name" value="TONB_DEPENDENT_REC_3"/>
    <property type="match status" value="1"/>
</dbReference>
<dbReference type="OrthoDB" id="9768177at2"/>
<dbReference type="NCBIfam" id="TIGR04057">
    <property type="entry name" value="SusC_RagA_signa"/>
    <property type="match status" value="1"/>
</dbReference>
<dbReference type="RefSeq" id="WP_146902519.1">
    <property type="nucleotide sequence ID" value="NZ_BJYS01000037.1"/>
</dbReference>
<dbReference type="InterPro" id="IPR023996">
    <property type="entry name" value="TonB-dep_OMP_SusC/RagA"/>
</dbReference>
<keyword evidence="14" id="KW-1185">Reference proteome</keyword>
<feature type="domain" description="TonB-dependent receptor-like beta-barrel" evidence="11">
    <location>
        <begin position="453"/>
        <end position="1027"/>
    </location>
</feature>
<accession>A0A512B3T5</accession>
<dbReference type="Pfam" id="PF00593">
    <property type="entry name" value="TonB_dep_Rec_b-barrel"/>
    <property type="match status" value="1"/>
</dbReference>
<dbReference type="InterPro" id="IPR039426">
    <property type="entry name" value="TonB-dep_rcpt-like"/>
</dbReference>
<dbReference type="SUPFAM" id="SSF49464">
    <property type="entry name" value="Carboxypeptidase regulatory domain-like"/>
    <property type="match status" value="1"/>
</dbReference>
<evidence type="ECO:0000259" key="12">
    <source>
        <dbReference type="Pfam" id="PF07715"/>
    </source>
</evidence>
<evidence type="ECO:0000256" key="2">
    <source>
        <dbReference type="ARBA" id="ARBA00022448"/>
    </source>
</evidence>
<evidence type="ECO:0000313" key="14">
    <source>
        <dbReference type="Proteomes" id="UP000321532"/>
    </source>
</evidence>
<dbReference type="Gene3D" id="2.60.40.1120">
    <property type="entry name" value="Carboxypeptidase-like, regulatory domain"/>
    <property type="match status" value="1"/>
</dbReference>
<sequence length="1072" mass="117718">MKRKLRHLNAWRLSFVLTLVSQPFCQAHALTWVKPNYPGLSFSNKGVAVHLEPDKRLLGEGNIAAKPVRGKVTSEAGEPLIGVTVVVKGTTAGTSTDAGGNYSIEVPDNGGTLVFSYIGFIAKEVVVGNATTLNVTMAPDAKALEEVVVVGYGTQKKSSVTGAVGSVKFDQEVSSRPMVEFGQALSGKVAGVQVLSASGKPGASSTVQIRGIASISANSSPLIVVDGNPLPSYDLNLINSADIESIEILKDASSAAIYGSRGGNGVILITTKSGKSGKAKLDLSYTATLQAPIDRVEMMNAREYAQASIDAAQNAWINKGGDPNAPNTLAARGAYKYTWPEAFNNPESLVNTDFQDVVFRLAPMHKVDLSVSGGNEKSNYLISGGYISQEGIVINSDYNKYALSLKASTKIMDWVEIGGKLSAVYDQTNNPFDRIVEWAVQYPAIYPVYGSNGYLGDATNTPGLGNYDNILFRARNGHPLYQINDDRKTQGFNSLGNVYTQFDFIPGLRFKSALNFFFNRLDNANYAAVDHNMGPSYYTEGVLNANQERTINYNLQNLLTYDKAIGQHNFSGLLGYEYLKNDFYNASQARNKFDNDQIHYLSAGQVVAAAADNATETVLISSFARVSYNFKSKYLTSISFRRDGSSRFGPNKKWGYFPSVSVGWIVSDEPFMRNIAKINNLKLRASYGFTGNDRIGDYRWIGSMQQGRVAFGTTNTISYYPSSITNPDLGWERTQQLNFGLDYGMFNNRVILEGDYYISKSDGLLLDVPIPVVSGFGSVFQNIGKLENKGVELALTTQNLTGPFEWSTQINFSRNRNKLLALGPNDAPMNLNANNSLPVRNEVGQPIFNFYGYKYLGVYKNQAELDADPARLPTFKPGDGRYEDLNKDGKLNSEDRTIIGNPAPDFTYGITNNFKFKNFDLSILFQGVQGSEVFDNNLRRSLFYHEGRNYAKSVVNRWRSEAEPGDGYHPKVTVDLHGFEHIPSSFWVVEGSYLRLKSLTLGYNISPQLLSKIKLASLRVYLNGQNLFTAKNANLFDPENFSGGADQTLQRGVSHSPYPTAKTYSFGINIGL</sequence>
<dbReference type="GO" id="GO:0009279">
    <property type="term" value="C:cell outer membrane"/>
    <property type="evidence" value="ECO:0007669"/>
    <property type="project" value="UniProtKB-SubCell"/>
</dbReference>
<dbReference type="InterPro" id="IPR023997">
    <property type="entry name" value="TonB-dep_OMP_SusC/RagA_CS"/>
</dbReference>
<dbReference type="AlphaFoldDB" id="A0A512B3T5"/>
<evidence type="ECO:0000256" key="1">
    <source>
        <dbReference type="ARBA" id="ARBA00004571"/>
    </source>
</evidence>
<evidence type="ECO:0000256" key="10">
    <source>
        <dbReference type="SAM" id="SignalP"/>
    </source>
</evidence>
<keyword evidence="5 9" id="KW-0798">TonB box</keyword>
<keyword evidence="10" id="KW-0732">Signal</keyword>
<keyword evidence="7 8" id="KW-0998">Cell outer membrane</keyword>
<evidence type="ECO:0000256" key="6">
    <source>
        <dbReference type="ARBA" id="ARBA00023136"/>
    </source>
</evidence>
<comment type="similarity">
    <text evidence="8 9">Belongs to the TonB-dependent receptor family.</text>
</comment>
<dbReference type="SUPFAM" id="SSF56935">
    <property type="entry name" value="Porins"/>
    <property type="match status" value="1"/>
</dbReference>
<reference evidence="13 14" key="1">
    <citation type="submission" date="2019-07" db="EMBL/GenBank/DDBJ databases">
        <title>Whole genome shotgun sequence of Adhaeribacter aerolatus NBRC 106133.</title>
        <authorList>
            <person name="Hosoyama A."/>
            <person name="Uohara A."/>
            <person name="Ohji S."/>
            <person name="Ichikawa N."/>
        </authorList>
    </citation>
    <scope>NUCLEOTIDE SEQUENCE [LARGE SCALE GENOMIC DNA]</scope>
    <source>
        <strain evidence="13 14">NBRC 106133</strain>
    </source>
</reference>
<organism evidence="13 14">
    <name type="scientific">Adhaeribacter aerolatus</name>
    <dbReference type="NCBI Taxonomy" id="670289"/>
    <lineage>
        <taxon>Bacteria</taxon>
        <taxon>Pseudomonadati</taxon>
        <taxon>Bacteroidota</taxon>
        <taxon>Cytophagia</taxon>
        <taxon>Cytophagales</taxon>
        <taxon>Hymenobacteraceae</taxon>
        <taxon>Adhaeribacter</taxon>
    </lineage>
</organism>
<evidence type="ECO:0000256" key="3">
    <source>
        <dbReference type="ARBA" id="ARBA00022452"/>
    </source>
</evidence>
<dbReference type="FunFam" id="2.170.130.10:FF:000003">
    <property type="entry name" value="SusC/RagA family TonB-linked outer membrane protein"/>
    <property type="match status" value="1"/>
</dbReference>
<dbReference type="EMBL" id="BJYS01000037">
    <property type="protein sequence ID" value="GEO06457.1"/>
    <property type="molecule type" value="Genomic_DNA"/>
</dbReference>
<feature type="chain" id="PRO_5021794855" evidence="10">
    <location>
        <begin position="30"/>
        <end position="1072"/>
    </location>
</feature>
<dbReference type="Gene3D" id="2.40.170.20">
    <property type="entry name" value="TonB-dependent receptor, beta-barrel domain"/>
    <property type="match status" value="1"/>
</dbReference>
<dbReference type="InterPro" id="IPR008969">
    <property type="entry name" value="CarboxyPept-like_regulatory"/>
</dbReference>
<keyword evidence="2 8" id="KW-0813">Transport</keyword>
<keyword evidence="4 8" id="KW-0812">Transmembrane</keyword>
<evidence type="ECO:0000256" key="5">
    <source>
        <dbReference type="ARBA" id="ARBA00023077"/>
    </source>
</evidence>
<dbReference type="Pfam" id="PF07715">
    <property type="entry name" value="Plug"/>
    <property type="match status" value="1"/>
</dbReference>
<comment type="caution">
    <text evidence="13">The sequence shown here is derived from an EMBL/GenBank/DDBJ whole genome shotgun (WGS) entry which is preliminary data.</text>
</comment>
<feature type="domain" description="TonB-dependent receptor plug" evidence="12">
    <location>
        <begin position="159"/>
        <end position="266"/>
    </location>
</feature>
<dbReference type="InterPro" id="IPR000531">
    <property type="entry name" value="Beta-barrel_TonB"/>
</dbReference>
<name>A0A512B3T5_9BACT</name>
<dbReference type="Proteomes" id="UP000321532">
    <property type="component" value="Unassembled WGS sequence"/>
</dbReference>
<protein>
    <submittedName>
        <fullName evidence="13">SusC/RagA family TonB-linked outer membrane protein</fullName>
    </submittedName>
</protein>